<name>A0ABM9ALK8_9BACT</name>
<gene>
    <name evidence="1" type="ORF">EMA8858_00774</name>
</gene>
<dbReference type="Proteomes" id="UP000837932">
    <property type="component" value="Unassembled WGS sequence"/>
</dbReference>
<keyword evidence="2" id="KW-1185">Reference proteome</keyword>
<dbReference type="EMBL" id="CAKLPY010000001">
    <property type="protein sequence ID" value="CAH0994662.1"/>
    <property type="molecule type" value="Genomic_DNA"/>
</dbReference>
<evidence type="ECO:0008006" key="3">
    <source>
        <dbReference type="Google" id="ProtNLM"/>
    </source>
</evidence>
<dbReference type="RefSeq" id="WP_238804626.1">
    <property type="nucleotide sequence ID" value="NZ_CAKLPY010000001.1"/>
</dbReference>
<comment type="caution">
    <text evidence="1">The sequence shown here is derived from an EMBL/GenBank/DDBJ whole genome shotgun (WGS) entry which is preliminary data.</text>
</comment>
<organism evidence="1 2">
    <name type="scientific">Emticicia aquatica</name>
    <dbReference type="NCBI Taxonomy" id="1681835"/>
    <lineage>
        <taxon>Bacteria</taxon>
        <taxon>Pseudomonadati</taxon>
        <taxon>Bacteroidota</taxon>
        <taxon>Cytophagia</taxon>
        <taxon>Cytophagales</taxon>
        <taxon>Leadbetterellaceae</taxon>
        <taxon>Emticicia</taxon>
    </lineage>
</organism>
<protein>
    <recommendedName>
        <fullName evidence="3">DUF3575 domain-containing protein</fullName>
    </recommendedName>
</protein>
<sequence length="228" mass="26614">MLLCSEVFAQINDSVLVKQPDTLRARLSYAINWDARSSIIKAKNVNIWGVNSGIIIGKKRNQITLGYYWLNLNSYLRLLDLRKSAAKRVNIDYYTKTDIYFFSLMYWKNFVNNRNWQLSVPIEVGIGATKNQGVGLFDEIQIWKRKDYFIPIQVGLYVGWKATRWGGLSVQGGYRYALLEKNIPDSYNGLYYSVGLNVRLALITDIYHWVFNNKSPKKIINEWHLRKL</sequence>
<evidence type="ECO:0000313" key="1">
    <source>
        <dbReference type="EMBL" id="CAH0994662.1"/>
    </source>
</evidence>
<evidence type="ECO:0000313" key="2">
    <source>
        <dbReference type="Proteomes" id="UP000837932"/>
    </source>
</evidence>
<accession>A0ABM9ALK8</accession>
<reference evidence="1" key="1">
    <citation type="submission" date="2021-12" db="EMBL/GenBank/DDBJ databases">
        <authorList>
            <person name="Rodrigo-Torres L."/>
            <person name="Arahal R. D."/>
            <person name="Lucena T."/>
        </authorList>
    </citation>
    <scope>NUCLEOTIDE SEQUENCE</scope>
    <source>
        <strain evidence="1">CECT 8858</strain>
    </source>
</reference>
<proteinExistence type="predicted"/>